<comment type="function">
    <text evidence="8">Inositol phosphate kinase with a broad substrate specificity.</text>
</comment>
<dbReference type="InterPro" id="IPR038286">
    <property type="entry name" value="IPK_sf"/>
</dbReference>
<dbReference type="GO" id="GO:0005737">
    <property type="term" value="C:cytoplasm"/>
    <property type="evidence" value="ECO:0007669"/>
    <property type="project" value="TreeGrafter"/>
</dbReference>
<keyword evidence="2 8" id="KW-0808">Transferase</keyword>
<organism evidence="9">
    <name type="scientific">Lotus japonicus</name>
    <name type="common">Lotus corniculatus var. japonicus</name>
    <dbReference type="NCBI Taxonomy" id="34305"/>
    <lineage>
        <taxon>Eukaryota</taxon>
        <taxon>Viridiplantae</taxon>
        <taxon>Streptophyta</taxon>
        <taxon>Embryophyta</taxon>
        <taxon>Tracheophyta</taxon>
        <taxon>Spermatophyta</taxon>
        <taxon>Magnoliopsida</taxon>
        <taxon>eudicotyledons</taxon>
        <taxon>Gunneridae</taxon>
        <taxon>Pentapetalae</taxon>
        <taxon>rosids</taxon>
        <taxon>fabids</taxon>
        <taxon>Fabales</taxon>
        <taxon>Fabaceae</taxon>
        <taxon>Papilionoideae</taxon>
        <taxon>50 kb inversion clade</taxon>
        <taxon>NPAAA clade</taxon>
        <taxon>Hologalegina</taxon>
        <taxon>robinioid clade</taxon>
        <taxon>Loteae</taxon>
        <taxon>Lotus</taxon>
    </lineage>
</organism>
<dbReference type="PANTHER" id="PTHR12400">
    <property type="entry name" value="INOSITOL POLYPHOSPHATE KINASE"/>
    <property type="match status" value="1"/>
</dbReference>
<protein>
    <recommendedName>
        <fullName evidence="8">Inositol polyphosphate multikinase</fullName>
        <ecNumber evidence="8">2.7.1.140</ecNumber>
        <ecNumber evidence="8">2.7.1.151</ecNumber>
    </recommendedName>
</protein>
<accession>I3SG32</accession>
<comment type="catalytic activity">
    <reaction evidence="6 8">
        <text>1D-myo-inositol 1,4,5-trisphosphate + 2 ATP = 1D-myo-inositol 1,3,4,5,6-pentakisphosphate + 2 ADP + 2 H(+)</text>
        <dbReference type="Rhea" id="RHEA:32359"/>
        <dbReference type="ChEBI" id="CHEBI:15378"/>
        <dbReference type="ChEBI" id="CHEBI:30616"/>
        <dbReference type="ChEBI" id="CHEBI:57733"/>
        <dbReference type="ChEBI" id="CHEBI:203600"/>
        <dbReference type="ChEBI" id="CHEBI:456216"/>
        <dbReference type="EC" id="2.7.1.151"/>
    </reaction>
</comment>
<dbReference type="GO" id="GO:0005634">
    <property type="term" value="C:nucleus"/>
    <property type="evidence" value="ECO:0007669"/>
    <property type="project" value="TreeGrafter"/>
</dbReference>
<dbReference type="EMBL" id="BT139429">
    <property type="protein sequence ID" value="AFK39224.1"/>
    <property type="molecule type" value="mRNA"/>
</dbReference>
<dbReference type="GO" id="GO:0047326">
    <property type="term" value="F:inositol-1,3,4,6-tetrakisphosphate 5-kinase activity"/>
    <property type="evidence" value="ECO:0007669"/>
    <property type="project" value="RHEA"/>
</dbReference>
<dbReference type="AlphaFoldDB" id="I3SG32"/>
<evidence type="ECO:0000256" key="5">
    <source>
        <dbReference type="ARBA" id="ARBA00022840"/>
    </source>
</evidence>
<evidence type="ECO:0000256" key="7">
    <source>
        <dbReference type="ARBA" id="ARBA00036525"/>
    </source>
</evidence>
<evidence type="ECO:0000256" key="4">
    <source>
        <dbReference type="ARBA" id="ARBA00022777"/>
    </source>
</evidence>
<dbReference type="GO" id="GO:0008440">
    <property type="term" value="F:inositol-1,4,5-trisphosphate 3-kinase activity"/>
    <property type="evidence" value="ECO:0007669"/>
    <property type="project" value="TreeGrafter"/>
</dbReference>
<dbReference type="GO" id="GO:0032958">
    <property type="term" value="P:inositol phosphate biosynthetic process"/>
    <property type="evidence" value="ECO:0007669"/>
    <property type="project" value="InterPro"/>
</dbReference>
<keyword evidence="5 8" id="KW-0067">ATP-binding</keyword>
<dbReference type="Pfam" id="PF03770">
    <property type="entry name" value="IPK"/>
    <property type="match status" value="1"/>
</dbReference>
<dbReference type="EC" id="2.7.1.151" evidence="8"/>
<dbReference type="EC" id="2.7.1.140" evidence="8"/>
<evidence type="ECO:0000256" key="8">
    <source>
        <dbReference type="RuleBase" id="RU363090"/>
    </source>
</evidence>
<reference evidence="9" key="1">
    <citation type="submission" date="2012-05" db="EMBL/GenBank/DDBJ databases">
        <authorList>
            <person name="Krishnakumar V."/>
            <person name="Cheung F."/>
            <person name="Xiao Y."/>
            <person name="Chan A."/>
            <person name="Moskal W.A."/>
            <person name="Town C.D."/>
        </authorList>
    </citation>
    <scope>NUCLEOTIDE SEQUENCE</scope>
</reference>
<evidence type="ECO:0000256" key="6">
    <source>
        <dbReference type="ARBA" id="ARBA00036164"/>
    </source>
</evidence>
<comment type="similarity">
    <text evidence="1 8">Belongs to the inositol phosphokinase (IPK) family.</text>
</comment>
<comment type="catalytic activity">
    <reaction evidence="7 8">
        <text>1D-myo-inositol 1,3,4,6-tetrakisphosphate + ATP = 1D-myo-inositol 1,3,4,5,6-pentakisphosphate + ADP + H(+)</text>
        <dbReference type="Rhea" id="RHEA:12717"/>
        <dbReference type="ChEBI" id="CHEBI:15378"/>
        <dbReference type="ChEBI" id="CHEBI:30616"/>
        <dbReference type="ChEBI" id="CHEBI:57660"/>
        <dbReference type="ChEBI" id="CHEBI:57733"/>
        <dbReference type="ChEBI" id="CHEBI:456216"/>
        <dbReference type="EC" id="2.7.1.140"/>
    </reaction>
</comment>
<dbReference type="KEGG" id="lja:130746709"/>
<keyword evidence="4 8" id="KW-0418">Kinase</keyword>
<evidence type="ECO:0000256" key="3">
    <source>
        <dbReference type="ARBA" id="ARBA00022741"/>
    </source>
</evidence>
<dbReference type="PANTHER" id="PTHR12400:SF51">
    <property type="entry name" value="INOSITOL POLYPHOSPHATE MULTIKINASE"/>
    <property type="match status" value="1"/>
</dbReference>
<evidence type="ECO:0000256" key="2">
    <source>
        <dbReference type="ARBA" id="ARBA00022679"/>
    </source>
</evidence>
<proteinExistence type="evidence at transcript level"/>
<dbReference type="GO" id="GO:0005524">
    <property type="term" value="F:ATP binding"/>
    <property type="evidence" value="ECO:0007669"/>
    <property type="project" value="UniProtKB-KW"/>
</dbReference>
<dbReference type="GeneID" id="130746709"/>
<evidence type="ECO:0000313" key="9">
    <source>
        <dbReference type="EMBL" id="AFK39224.1"/>
    </source>
</evidence>
<keyword evidence="3 8" id="KW-0547">Nucleotide-binding</keyword>
<dbReference type="InterPro" id="IPR005522">
    <property type="entry name" value="IPK"/>
</dbReference>
<evidence type="ECO:0000256" key="1">
    <source>
        <dbReference type="ARBA" id="ARBA00007374"/>
    </source>
</evidence>
<dbReference type="OrthoDB" id="5958943at2759"/>
<dbReference type="SUPFAM" id="SSF56104">
    <property type="entry name" value="SAICAR synthase-like"/>
    <property type="match status" value="1"/>
</dbReference>
<sequence>MLRVPEHQVAGHKAIDGVLGPLVDDSGKFYKPLQSDHRGSNEATFYETLSSIPDNIRSFFPVFHGIKEVEASDGSGLHPHLVLEDILAGYDNPCVMDVKIGSRTWYPEAAEEYVRKCLLKDRESSSIHLGFRISGLKSVGPSKQDPSSCWQPHKKFLQSLSADEVKLVLSKFVSSDGNADPDSAFACEVFMPVLKQLLELKKWFEVQTIFHFYSCSVLVVYEKGERVMNGKKAGAVVKLVDFAHVVDAKGAIDHNFLGGLCSLIKFVQDLPSGVWESVSEDEC</sequence>
<name>I3SG32_LOTJA</name>
<dbReference type="Gene3D" id="3.30.470.160">
    <property type="entry name" value="Inositol polyphosphate kinase"/>
    <property type="match status" value="1"/>
</dbReference>
<dbReference type="RefSeq" id="XP_057455395.1">
    <property type="nucleotide sequence ID" value="XM_057599412.1"/>
</dbReference>